<organism evidence="1 2">
    <name type="scientific">Lysinimonas soli</name>
    <dbReference type="NCBI Taxonomy" id="1074233"/>
    <lineage>
        <taxon>Bacteria</taxon>
        <taxon>Bacillati</taxon>
        <taxon>Actinomycetota</taxon>
        <taxon>Actinomycetes</taxon>
        <taxon>Micrococcales</taxon>
        <taxon>Microbacteriaceae</taxon>
        <taxon>Lysinimonas</taxon>
    </lineage>
</organism>
<protein>
    <recommendedName>
        <fullName evidence="3">Flagellar motor switch protein FliN-like C-terminal domain-containing protein</fullName>
    </recommendedName>
</protein>
<gene>
    <name evidence="1" type="ORF">ACFPJ4_13970</name>
</gene>
<dbReference type="RefSeq" id="WP_386741063.1">
    <property type="nucleotide sequence ID" value="NZ_JBHSMG010000004.1"/>
</dbReference>
<dbReference type="EMBL" id="JBHSMG010000004">
    <property type="protein sequence ID" value="MFC5503350.1"/>
    <property type="molecule type" value="Genomic_DNA"/>
</dbReference>
<sequence length="198" mass="21779">MRWDSLFDDLEGQLEQELGAEEVDLLAEEERLRLGRLGLRERLLSITRPARGGAERIRLELRRGPIVTVAVGSIGRDWLAGELDGPRRGSCLVPFAAIASLLPTSEQLALSLVPDPPAEPAGSLSARLGLAFVLRDLCRRRVAIDVTTASGQRLHGTIDRVGRDHLDLAEHEAGTPRRASAVDRIRILLFDELALVRF</sequence>
<proteinExistence type="predicted"/>
<name>A0ABW0NTE1_9MICO</name>
<keyword evidence="2" id="KW-1185">Reference proteome</keyword>
<dbReference type="Proteomes" id="UP001596039">
    <property type="component" value="Unassembled WGS sequence"/>
</dbReference>
<evidence type="ECO:0000313" key="2">
    <source>
        <dbReference type="Proteomes" id="UP001596039"/>
    </source>
</evidence>
<accession>A0ABW0NTE1</accession>
<evidence type="ECO:0008006" key="3">
    <source>
        <dbReference type="Google" id="ProtNLM"/>
    </source>
</evidence>
<reference evidence="2" key="1">
    <citation type="journal article" date="2019" name="Int. J. Syst. Evol. Microbiol.">
        <title>The Global Catalogue of Microorganisms (GCM) 10K type strain sequencing project: providing services to taxonomists for standard genome sequencing and annotation.</title>
        <authorList>
            <consortium name="The Broad Institute Genomics Platform"/>
            <consortium name="The Broad Institute Genome Sequencing Center for Infectious Disease"/>
            <person name="Wu L."/>
            <person name="Ma J."/>
        </authorList>
    </citation>
    <scope>NUCLEOTIDE SEQUENCE [LARGE SCALE GENOMIC DNA]</scope>
    <source>
        <strain evidence="2">CGMCC 4.6997</strain>
    </source>
</reference>
<comment type="caution">
    <text evidence="1">The sequence shown here is derived from an EMBL/GenBank/DDBJ whole genome shotgun (WGS) entry which is preliminary data.</text>
</comment>
<evidence type="ECO:0000313" key="1">
    <source>
        <dbReference type="EMBL" id="MFC5503350.1"/>
    </source>
</evidence>